<organism evidence="3 4">
    <name type="scientific">Nannocystis pusilla</name>
    <dbReference type="NCBI Taxonomy" id="889268"/>
    <lineage>
        <taxon>Bacteria</taxon>
        <taxon>Pseudomonadati</taxon>
        <taxon>Myxococcota</taxon>
        <taxon>Polyangia</taxon>
        <taxon>Nannocystales</taxon>
        <taxon>Nannocystaceae</taxon>
        <taxon>Nannocystis</taxon>
    </lineage>
</organism>
<evidence type="ECO:0000256" key="1">
    <source>
        <dbReference type="PROSITE-ProRule" id="PRU00339"/>
    </source>
</evidence>
<accession>A0ABS7TNC1</accession>
<feature type="repeat" description="TPR" evidence="1">
    <location>
        <begin position="34"/>
        <end position="67"/>
    </location>
</feature>
<comment type="caution">
    <text evidence="3">The sequence shown here is derived from an EMBL/GenBank/DDBJ whole genome shotgun (WGS) entry which is preliminary data.</text>
</comment>
<sequence>MYLDRQQTAMALEPYERAAITIEKALDPKHPGVAGAMVHLGDLHLERNDLERAEHYFTRALEITEAARGPDHLDNAWSLGGLGEIAEHRGRSDEAVRRIWNRSTWNATQGCAEHRRQAAGQRRDRRARADRRADPRAGRTSGSSCAGTPASAATRSCAGTRTTASSSSSACRRTRA</sequence>
<dbReference type="EMBL" id="JAIRAU010000008">
    <property type="protein sequence ID" value="MBZ5709719.1"/>
    <property type="molecule type" value="Genomic_DNA"/>
</dbReference>
<reference evidence="3" key="1">
    <citation type="submission" date="2021-08" db="EMBL/GenBank/DDBJ databases">
        <authorList>
            <person name="Stevens D.C."/>
        </authorList>
    </citation>
    <scope>NUCLEOTIDE SEQUENCE</scope>
    <source>
        <strain evidence="3">DSM 53165</strain>
    </source>
</reference>
<feature type="compositionally biased region" description="Low complexity" evidence="2">
    <location>
        <begin position="150"/>
        <end position="176"/>
    </location>
</feature>
<evidence type="ECO:0000313" key="4">
    <source>
        <dbReference type="Proteomes" id="UP001139031"/>
    </source>
</evidence>
<dbReference type="InterPro" id="IPR011990">
    <property type="entry name" value="TPR-like_helical_dom_sf"/>
</dbReference>
<name>A0ABS7TNC1_9BACT</name>
<dbReference type="SUPFAM" id="SSF48452">
    <property type="entry name" value="TPR-like"/>
    <property type="match status" value="1"/>
</dbReference>
<dbReference type="InterPro" id="IPR019734">
    <property type="entry name" value="TPR_rpt"/>
</dbReference>
<gene>
    <name evidence="3" type="ORF">K7C98_10640</name>
</gene>
<keyword evidence="4" id="KW-1185">Reference proteome</keyword>
<feature type="region of interest" description="Disordered" evidence="2">
    <location>
        <begin position="110"/>
        <end position="176"/>
    </location>
</feature>
<dbReference type="PROSITE" id="PS50005">
    <property type="entry name" value="TPR"/>
    <property type="match status" value="1"/>
</dbReference>
<proteinExistence type="predicted"/>
<keyword evidence="1" id="KW-0802">TPR repeat</keyword>
<protein>
    <submittedName>
        <fullName evidence="3">Tetratricopeptide repeat protein</fullName>
    </submittedName>
</protein>
<dbReference type="Proteomes" id="UP001139031">
    <property type="component" value="Unassembled WGS sequence"/>
</dbReference>
<evidence type="ECO:0000256" key="2">
    <source>
        <dbReference type="SAM" id="MobiDB-lite"/>
    </source>
</evidence>
<dbReference type="Gene3D" id="1.25.40.10">
    <property type="entry name" value="Tetratricopeptide repeat domain"/>
    <property type="match status" value="1"/>
</dbReference>
<evidence type="ECO:0000313" key="3">
    <source>
        <dbReference type="EMBL" id="MBZ5709719.1"/>
    </source>
</evidence>
<dbReference type="Pfam" id="PF13424">
    <property type="entry name" value="TPR_12"/>
    <property type="match status" value="1"/>
</dbReference>